<dbReference type="GO" id="GO:0005829">
    <property type="term" value="C:cytosol"/>
    <property type="evidence" value="ECO:0007669"/>
    <property type="project" value="TreeGrafter"/>
</dbReference>
<dbReference type="Gene3D" id="3.40.1170.60">
    <property type="match status" value="1"/>
</dbReference>
<comment type="caution">
    <text evidence="7">The sequence shown here is derived from an EMBL/GenBank/DDBJ whole genome shotgun (WGS) entry which is preliminary data.</text>
</comment>
<dbReference type="InterPro" id="IPR043128">
    <property type="entry name" value="Rev_trsase/Diguanyl_cyclase"/>
</dbReference>
<dbReference type="SUPFAM" id="SSF56672">
    <property type="entry name" value="DNA/RNA polymerases"/>
    <property type="match status" value="1"/>
</dbReference>
<sequence length="420" mass="48083">MFALIDCNNFYVSCERVFNPRLEGKPVLVLSSNDGCIVARSNEAKALGFKMGAPIFKQRDLVRKHRVWVYSSNFKLYGDMSNRVMRLLQRFSPDFEIYSIDEIFLNLKGFEHWNLMEYGKNIRRKVYQGLKLPVSIGIGPTKTLAKIANYLAKKYPLLEGVCEFKDQTQINNMLSRVPIGEVWGVGRNWSEKLKQMGIETALQLATSDHHLIKRKCNAMLARTVLELKGIACFSLEHTMPRKNIMVSRSFGRPIVELNELRQAVADYASRAAEKCRQQHSFASSIMVFVRTSLFSNSELQYTNSITLPFPKETDNTMVILQTALRGVNAIFREGYQYKKAGTMLLDLIPKKTEQADLFIDSKQLNNPALMKAMDNINVKYGNQMIQFAICGFDKPWVSMSENRSPAYTTQWKDILVVYAK</sequence>
<gene>
    <name evidence="7" type="primary">dinB_1</name>
    <name evidence="8" type="ORF">HT99x_002985</name>
    <name evidence="7" type="ORF">HT99x_01121</name>
</gene>
<organism evidence="7">
    <name type="scientific">Candidatus Berkiella aquae</name>
    <dbReference type="NCBI Taxonomy" id="295108"/>
    <lineage>
        <taxon>Bacteria</taxon>
        <taxon>Pseudomonadati</taxon>
        <taxon>Pseudomonadota</taxon>
        <taxon>Gammaproteobacteria</taxon>
        <taxon>Candidatus Berkiellales</taxon>
        <taxon>Candidatus Berkiellaceae</taxon>
        <taxon>Candidatus Berkiella</taxon>
    </lineage>
</organism>
<dbReference type="EC" id="2.7.7.7" evidence="7"/>
<evidence type="ECO:0000256" key="1">
    <source>
        <dbReference type="ARBA" id="ARBA00010945"/>
    </source>
</evidence>
<evidence type="ECO:0000313" key="7">
    <source>
        <dbReference type="EMBL" id="KRG21927.1"/>
    </source>
</evidence>
<evidence type="ECO:0000256" key="2">
    <source>
        <dbReference type="ARBA" id="ARBA00022763"/>
    </source>
</evidence>
<dbReference type="Gene3D" id="3.30.70.270">
    <property type="match status" value="1"/>
</dbReference>
<accession>A0A0Q9YYT9</accession>
<dbReference type="Pfam" id="PF00817">
    <property type="entry name" value="IMS"/>
    <property type="match status" value="1"/>
</dbReference>
<feature type="domain" description="UmuC" evidence="6">
    <location>
        <begin position="2"/>
        <end position="186"/>
    </location>
</feature>
<dbReference type="GO" id="GO:0006281">
    <property type="term" value="P:DNA repair"/>
    <property type="evidence" value="ECO:0007669"/>
    <property type="project" value="UniProtKB-KW"/>
</dbReference>
<dbReference type="EMBL" id="LKAJ02000001">
    <property type="protein sequence ID" value="MCS5710381.1"/>
    <property type="molecule type" value="Genomic_DNA"/>
</dbReference>
<reference evidence="8" key="2">
    <citation type="journal article" date="2016" name="Genome Announc.">
        <title>Draft Genome Sequences of Two Novel Amoeba-Resistant Intranuclear Bacteria, 'Candidatus Berkiella cookevillensis' and 'Candidatus Berkiella aquae'.</title>
        <authorList>
            <person name="Mehari Y.T."/>
            <person name="Arivett B.A."/>
            <person name="Farone A.L."/>
            <person name="Gunderson J.H."/>
            <person name="Farone M.B."/>
        </authorList>
    </citation>
    <scope>NUCLEOTIDE SEQUENCE</scope>
    <source>
        <strain evidence="8">HT99</strain>
    </source>
</reference>
<dbReference type="Proteomes" id="UP000051497">
    <property type="component" value="Unassembled WGS sequence"/>
</dbReference>
<dbReference type="Gene3D" id="3.30.1490.100">
    <property type="entry name" value="DNA polymerase, Y-family, little finger domain"/>
    <property type="match status" value="1"/>
</dbReference>
<dbReference type="InterPro" id="IPR025188">
    <property type="entry name" value="DUF4113"/>
</dbReference>
<reference evidence="8" key="3">
    <citation type="submission" date="2021-06" db="EMBL/GenBank/DDBJ databases">
        <title>Genomic Description and Analysis of Intracellular Bacteria, Candidatus Berkiella cookevillensis and Candidatus Berkiella aquae.</title>
        <authorList>
            <person name="Kidane D.T."/>
            <person name="Mehari Y.T."/>
            <person name="Rice F.C."/>
            <person name="Arivett B.A."/>
            <person name="Farone A.L."/>
            <person name="Berk S.G."/>
            <person name="Farone M.B."/>
        </authorList>
    </citation>
    <scope>NUCLEOTIDE SEQUENCE</scope>
    <source>
        <strain evidence="8">HT99</strain>
    </source>
</reference>
<keyword evidence="7" id="KW-0808">Transferase</keyword>
<keyword evidence="2" id="KW-0227">DNA damage</keyword>
<dbReference type="Pfam" id="PF11799">
    <property type="entry name" value="IMS_C"/>
    <property type="match status" value="1"/>
</dbReference>
<evidence type="ECO:0000259" key="6">
    <source>
        <dbReference type="PROSITE" id="PS50173"/>
    </source>
</evidence>
<dbReference type="PROSITE" id="PS50173">
    <property type="entry name" value="UMUC"/>
    <property type="match status" value="1"/>
</dbReference>
<dbReference type="InterPro" id="IPR001126">
    <property type="entry name" value="UmuC"/>
</dbReference>
<dbReference type="PANTHER" id="PTHR11076:SF34">
    <property type="entry name" value="PROTEIN UMUC"/>
    <property type="match status" value="1"/>
</dbReference>
<dbReference type="GO" id="GO:0042276">
    <property type="term" value="P:error-prone translesion synthesis"/>
    <property type="evidence" value="ECO:0007669"/>
    <property type="project" value="TreeGrafter"/>
</dbReference>
<keyword evidence="9" id="KW-1185">Reference proteome</keyword>
<dbReference type="InterPro" id="IPR043502">
    <property type="entry name" value="DNA/RNA_pol_sf"/>
</dbReference>
<dbReference type="InterPro" id="IPR017961">
    <property type="entry name" value="DNA_pol_Y-fam_little_finger"/>
</dbReference>
<dbReference type="PATRIC" id="fig|1590043.3.peg.1133"/>
<name>A0A0Q9YYT9_9GAMM</name>
<evidence type="ECO:0000313" key="8">
    <source>
        <dbReference type="EMBL" id="MCS5710381.1"/>
    </source>
</evidence>
<dbReference type="PANTHER" id="PTHR11076">
    <property type="entry name" value="DNA REPAIR POLYMERASE UMUC / TRANSFERASE FAMILY MEMBER"/>
    <property type="match status" value="1"/>
</dbReference>
<dbReference type="RefSeq" id="WP_075065835.1">
    <property type="nucleotide sequence ID" value="NZ_LKAJ02000001.1"/>
</dbReference>
<comment type="similarity">
    <text evidence="1">Belongs to the DNA polymerase type-Y family.</text>
</comment>
<evidence type="ECO:0000256" key="4">
    <source>
        <dbReference type="ARBA" id="ARBA00023204"/>
    </source>
</evidence>
<dbReference type="InterPro" id="IPR036775">
    <property type="entry name" value="DNA_pol_Y-fam_lit_finger_sf"/>
</dbReference>
<dbReference type="GO" id="GO:0003887">
    <property type="term" value="F:DNA-directed DNA polymerase activity"/>
    <property type="evidence" value="ECO:0007669"/>
    <property type="project" value="UniProtKB-EC"/>
</dbReference>
<keyword evidence="7" id="KW-0548">Nucleotidyltransferase</keyword>
<evidence type="ECO:0000256" key="5">
    <source>
        <dbReference type="ARBA" id="ARBA00023236"/>
    </source>
</evidence>
<dbReference type="Pfam" id="PF13438">
    <property type="entry name" value="DUF4113"/>
    <property type="match status" value="1"/>
</dbReference>
<proteinExistence type="inferred from homology"/>
<dbReference type="STRING" id="295108.HT99x_01121"/>
<dbReference type="Gene3D" id="1.10.150.20">
    <property type="entry name" value="5' to 3' exonuclease, C-terminal subdomain"/>
    <property type="match status" value="1"/>
</dbReference>
<keyword evidence="4" id="KW-0234">DNA repair</keyword>
<dbReference type="GO" id="GO:0009432">
    <property type="term" value="P:SOS response"/>
    <property type="evidence" value="ECO:0007669"/>
    <property type="project" value="UniProtKB-KW"/>
</dbReference>
<reference evidence="7" key="1">
    <citation type="submission" date="2015-09" db="EMBL/GenBank/DDBJ databases">
        <title>Draft Genome Sequences of Two Novel Amoeba-resistant Intranuclear Bacteria, Candidatus Berkiella cookevillensis and Candidatus Berkiella aquae.</title>
        <authorList>
            <person name="Mehari Y.T."/>
            <person name="Arivett B.A."/>
            <person name="Farone A.L."/>
            <person name="Gunderson J.H."/>
            <person name="Farone M.B."/>
        </authorList>
    </citation>
    <scope>NUCLEOTIDE SEQUENCE [LARGE SCALE GENOMIC DNA]</scope>
    <source>
        <strain evidence="7">HT99</strain>
    </source>
</reference>
<dbReference type="InterPro" id="IPR050116">
    <property type="entry name" value="DNA_polymerase-Y"/>
</dbReference>
<dbReference type="CDD" id="cd01700">
    <property type="entry name" value="PolY_Pol_V_umuC"/>
    <property type="match status" value="1"/>
</dbReference>
<evidence type="ECO:0000313" key="9">
    <source>
        <dbReference type="Proteomes" id="UP000051497"/>
    </source>
</evidence>
<dbReference type="OrthoDB" id="9808813at2"/>
<protein>
    <submittedName>
        <fullName evidence="7">DNA polymerase IV</fullName>
        <ecNumber evidence="7">2.7.7.7</ecNumber>
    </submittedName>
    <submittedName>
        <fullName evidence="8">Y-family DNA polymerase</fullName>
    </submittedName>
</protein>
<evidence type="ECO:0000256" key="3">
    <source>
        <dbReference type="ARBA" id="ARBA00023199"/>
    </source>
</evidence>
<keyword evidence="5" id="KW-0742">SOS response</keyword>
<dbReference type="NCBIfam" id="NF002955">
    <property type="entry name" value="PRK03609.1"/>
    <property type="match status" value="1"/>
</dbReference>
<keyword evidence="3" id="KW-0741">SOS mutagenesis</keyword>
<dbReference type="AlphaFoldDB" id="A0A0Q9YYT9"/>
<dbReference type="EMBL" id="LKAJ01000003">
    <property type="protein sequence ID" value="KRG21927.1"/>
    <property type="molecule type" value="Genomic_DNA"/>
</dbReference>
<dbReference type="GO" id="GO:0003684">
    <property type="term" value="F:damaged DNA binding"/>
    <property type="evidence" value="ECO:0007669"/>
    <property type="project" value="InterPro"/>
</dbReference>